<feature type="compositionally biased region" description="Low complexity" evidence="7">
    <location>
        <begin position="213"/>
        <end position="225"/>
    </location>
</feature>
<feature type="compositionally biased region" description="Gly residues" evidence="7">
    <location>
        <begin position="90"/>
        <end position="99"/>
    </location>
</feature>
<dbReference type="GO" id="GO:0043124">
    <property type="term" value="P:negative regulation of canonical NF-kappaB signal transduction"/>
    <property type="evidence" value="ECO:0007669"/>
    <property type="project" value="InterPro"/>
</dbReference>
<comment type="subcellular location">
    <subcellularLocation>
        <location evidence="1">Nucleus</location>
    </subcellularLocation>
</comment>
<sequence length="541" mass="59996">MTETLRPRTPFHPLPHTSFSIPSHPTSHSHSDPPRSRSYQRTATPRYASNALPSSIPLPFNQSTSTLNSLHSHASLHSINDNLHFTATGGAGAGAGGGKTPKMPHVHMPPSNYTSKYDYSFKTPRPSSTTPLPSYVDGLASAGLGGGGGFGGMGVGVGGGIERGKTPPPPAFAPAPSFDDLPPPPPPPLTIPNPKTPRARPKTPHPHHPPQPASSHPQSQSKSNQVGGGGGLPAVGGGAPHEHLASTMAWIAEQELLEKAKKDRETRKWIYEQTHGNRGARVRAFQAHEDPSGREWIDADGFGELGEKDEVDVRSWGDNVKYGFGYPYPYSYPSPDPYTGYYTGQAYEVHEQAERWMREEEEKRKERARREKERAERVREEMRRIEERVQRKVEDAKRKILEQRQQRIDSRERRERERAEKAWKSYESRWNAILNPSGSTSSLTSVDEDLEFSNIPWPTFTKPRSPSSLTGLEIASFFLCPHHSVGVTNKDRIRAGLRLYHPDRFRKIAGRVKAGEKAAVDEGVGIVARVLNDLLARECRT</sequence>
<keyword evidence="9" id="KW-1185">Reference proteome</keyword>
<reference evidence="8 9" key="1">
    <citation type="journal article" date="2016" name="Mol. Biol. Evol.">
        <title>Comparative Genomics of Early-Diverging Mushroom-Forming Fungi Provides Insights into the Origins of Lignocellulose Decay Capabilities.</title>
        <authorList>
            <person name="Nagy L.G."/>
            <person name="Riley R."/>
            <person name="Tritt A."/>
            <person name="Adam C."/>
            <person name="Daum C."/>
            <person name="Floudas D."/>
            <person name="Sun H."/>
            <person name="Yadav J.S."/>
            <person name="Pangilinan J."/>
            <person name="Larsson K.H."/>
            <person name="Matsuura K."/>
            <person name="Barry K."/>
            <person name="Labutti K."/>
            <person name="Kuo R."/>
            <person name="Ohm R.A."/>
            <person name="Bhattacharya S.S."/>
            <person name="Shirouzu T."/>
            <person name="Yoshinaga Y."/>
            <person name="Martin F.M."/>
            <person name="Grigoriev I.V."/>
            <person name="Hibbett D.S."/>
        </authorList>
    </citation>
    <scope>NUCLEOTIDE SEQUENCE [LARGE SCALE GENOMIC DNA]</scope>
    <source>
        <strain evidence="8 9">HHB9708</strain>
    </source>
</reference>
<organism evidence="8 9">
    <name type="scientific">Sistotremastrum niveocremeum HHB9708</name>
    <dbReference type="NCBI Taxonomy" id="1314777"/>
    <lineage>
        <taxon>Eukaryota</taxon>
        <taxon>Fungi</taxon>
        <taxon>Dikarya</taxon>
        <taxon>Basidiomycota</taxon>
        <taxon>Agaricomycotina</taxon>
        <taxon>Agaricomycetes</taxon>
        <taxon>Sistotremastrales</taxon>
        <taxon>Sistotremastraceae</taxon>
        <taxon>Sertulicium</taxon>
        <taxon>Sertulicium niveocremeum</taxon>
    </lineage>
</organism>
<feature type="compositionally biased region" description="Gly residues" evidence="7">
    <location>
        <begin position="226"/>
        <end position="239"/>
    </location>
</feature>
<feature type="region of interest" description="Disordered" evidence="7">
    <location>
        <begin position="90"/>
        <end position="111"/>
    </location>
</feature>
<feature type="region of interest" description="Disordered" evidence="7">
    <location>
        <begin position="1"/>
        <end position="44"/>
    </location>
</feature>
<feature type="region of interest" description="Disordered" evidence="7">
    <location>
        <begin position="157"/>
        <end position="241"/>
    </location>
</feature>
<dbReference type="OrthoDB" id="412109at2759"/>
<keyword evidence="2" id="KW-0597">Phosphoprotein</keyword>
<dbReference type="PANTHER" id="PTHR15263">
    <property type="entry name" value="I-KAPPA-B-LIKE PROTEIN IKBL"/>
    <property type="match status" value="1"/>
</dbReference>
<dbReference type="InterPro" id="IPR038753">
    <property type="entry name" value="NFKBIL1"/>
</dbReference>
<proteinExistence type="predicted"/>
<name>A0A164ZYP3_9AGAM</name>
<dbReference type="Proteomes" id="UP000076722">
    <property type="component" value="Unassembled WGS sequence"/>
</dbReference>
<evidence type="ECO:0000256" key="2">
    <source>
        <dbReference type="ARBA" id="ARBA00022553"/>
    </source>
</evidence>
<dbReference type="GO" id="GO:0005634">
    <property type="term" value="C:nucleus"/>
    <property type="evidence" value="ECO:0007669"/>
    <property type="project" value="UniProtKB-SubCell"/>
</dbReference>
<evidence type="ECO:0000256" key="1">
    <source>
        <dbReference type="ARBA" id="ARBA00004123"/>
    </source>
</evidence>
<keyword evidence="3" id="KW-0677">Repeat</keyword>
<feature type="compositionally biased region" description="Low complexity" evidence="7">
    <location>
        <begin position="15"/>
        <end position="28"/>
    </location>
</feature>
<dbReference type="STRING" id="1314777.A0A164ZYP3"/>
<protein>
    <submittedName>
        <fullName evidence="8">Uncharacterized protein</fullName>
    </submittedName>
</protein>
<dbReference type="EMBL" id="KV419395">
    <property type="protein sequence ID" value="KZS98243.1"/>
    <property type="molecule type" value="Genomic_DNA"/>
</dbReference>
<evidence type="ECO:0000313" key="9">
    <source>
        <dbReference type="Proteomes" id="UP000076722"/>
    </source>
</evidence>
<gene>
    <name evidence="8" type="ORF">SISNIDRAFT_481007</name>
</gene>
<dbReference type="PANTHER" id="PTHR15263:SF1">
    <property type="entry name" value="NF-KAPPA-B INHIBITOR-LIKE PROTEIN 1"/>
    <property type="match status" value="1"/>
</dbReference>
<feature type="compositionally biased region" description="Pro residues" evidence="7">
    <location>
        <begin position="181"/>
        <end position="195"/>
    </location>
</feature>
<evidence type="ECO:0000256" key="4">
    <source>
        <dbReference type="ARBA" id="ARBA00023043"/>
    </source>
</evidence>
<evidence type="ECO:0000256" key="6">
    <source>
        <dbReference type="SAM" id="Coils"/>
    </source>
</evidence>
<evidence type="ECO:0000256" key="7">
    <source>
        <dbReference type="SAM" id="MobiDB-lite"/>
    </source>
</evidence>
<keyword evidence="4" id="KW-0040">ANK repeat</keyword>
<keyword evidence="6" id="KW-0175">Coiled coil</keyword>
<keyword evidence="5" id="KW-0539">Nucleus</keyword>
<evidence type="ECO:0000256" key="3">
    <source>
        <dbReference type="ARBA" id="ARBA00022737"/>
    </source>
</evidence>
<dbReference type="AlphaFoldDB" id="A0A164ZYP3"/>
<feature type="coiled-coil region" evidence="6">
    <location>
        <begin position="353"/>
        <end position="413"/>
    </location>
</feature>
<feature type="compositionally biased region" description="Basic residues" evidence="7">
    <location>
        <begin position="197"/>
        <end position="208"/>
    </location>
</feature>
<evidence type="ECO:0000256" key="5">
    <source>
        <dbReference type="ARBA" id="ARBA00023242"/>
    </source>
</evidence>
<accession>A0A164ZYP3</accession>
<evidence type="ECO:0000313" key="8">
    <source>
        <dbReference type="EMBL" id="KZS98243.1"/>
    </source>
</evidence>